<dbReference type="Proteomes" id="UP001443914">
    <property type="component" value="Unassembled WGS sequence"/>
</dbReference>
<dbReference type="Gene3D" id="4.10.60.10">
    <property type="entry name" value="Zinc finger, CCHC-type"/>
    <property type="match status" value="1"/>
</dbReference>
<protein>
    <submittedName>
        <fullName evidence="2">Uncharacterized protein</fullName>
    </submittedName>
</protein>
<dbReference type="SUPFAM" id="SSF57756">
    <property type="entry name" value="Retrovirus zinc finger-like domains"/>
    <property type="match status" value="1"/>
</dbReference>
<reference evidence="2" key="1">
    <citation type="submission" date="2024-03" db="EMBL/GenBank/DDBJ databases">
        <title>WGS assembly of Saponaria officinalis var. Norfolk2.</title>
        <authorList>
            <person name="Jenkins J."/>
            <person name="Shu S."/>
            <person name="Grimwood J."/>
            <person name="Barry K."/>
            <person name="Goodstein D."/>
            <person name="Schmutz J."/>
            <person name="Leebens-Mack J."/>
            <person name="Osbourn A."/>
        </authorList>
    </citation>
    <scope>NUCLEOTIDE SEQUENCE [LARGE SCALE GENOMIC DNA]</scope>
    <source>
        <strain evidence="2">JIC</strain>
    </source>
</reference>
<accession>A0AAW1HJW9</accession>
<dbReference type="GO" id="GO:0003676">
    <property type="term" value="F:nucleic acid binding"/>
    <property type="evidence" value="ECO:0007669"/>
    <property type="project" value="InterPro"/>
</dbReference>
<evidence type="ECO:0000313" key="3">
    <source>
        <dbReference type="Proteomes" id="UP001443914"/>
    </source>
</evidence>
<proteinExistence type="predicted"/>
<comment type="caution">
    <text evidence="2">The sequence shown here is derived from an EMBL/GenBank/DDBJ whole genome shotgun (WGS) entry which is preliminary data.</text>
</comment>
<dbReference type="InterPro" id="IPR036875">
    <property type="entry name" value="Znf_CCHC_sf"/>
</dbReference>
<name>A0AAW1HJW9_SAPOF</name>
<feature type="region of interest" description="Disordered" evidence="1">
    <location>
        <begin position="19"/>
        <end position="45"/>
    </location>
</feature>
<evidence type="ECO:0000256" key="1">
    <source>
        <dbReference type="SAM" id="MobiDB-lite"/>
    </source>
</evidence>
<evidence type="ECO:0000313" key="2">
    <source>
        <dbReference type="EMBL" id="KAK9676674.1"/>
    </source>
</evidence>
<organism evidence="2 3">
    <name type="scientific">Saponaria officinalis</name>
    <name type="common">Common soapwort</name>
    <name type="synonym">Lychnis saponaria</name>
    <dbReference type="NCBI Taxonomy" id="3572"/>
    <lineage>
        <taxon>Eukaryota</taxon>
        <taxon>Viridiplantae</taxon>
        <taxon>Streptophyta</taxon>
        <taxon>Embryophyta</taxon>
        <taxon>Tracheophyta</taxon>
        <taxon>Spermatophyta</taxon>
        <taxon>Magnoliopsida</taxon>
        <taxon>eudicotyledons</taxon>
        <taxon>Gunneridae</taxon>
        <taxon>Pentapetalae</taxon>
        <taxon>Caryophyllales</taxon>
        <taxon>Caryophyllaceae</taxon>
        <taxon>Caryophylleae</taxon>
        <taxon>Saponaria</taxon>
    </lineage>
</organism>
<dbReference type="PANTHER" id="PTHR34222">
    <property type="entry name" value="GAG_PRE-INTEGRS DOMAIN-CONTAINING PROTEIN"/>
    <property type="match status" value="1"/>
</dbReference>
<sequence>MDPLPPINKALALLQKIEKEKQISDESSPAESARKRPRLEKEDRSTRVCTHCSRKGHLVEEYFKLKICTYCHTKGHIIDHCYKLKAENAKGGRIHIQAGMSKQHAPTDSPQTDTTVQRLLNSDMVQGIVNTVMHQVLQAISDKPKTSDAQHYDSSANSAGMPHSSSIFSVSSNINIFDWIIDTGASDHMTSNLAFLHNLPYIA</sequence>
<dbReference type="GO" id="GO:0008270">
    <property type="term" value="F:zinc ion binding"/>
    <property type="evidence" value="ECO:0007669"/>
    <property type="project" value="InterPro"/>
</dbReference>
<dbReference type="AlphaFoldDB" id="A0AAW1HJW9"/>
<keyword evidence="3" id="KW-1185">Reference proteome</keyword>
<gene>
    <name evidence="2" type="ORF">RND81_11G092700</name>
</gene>
<dbReference type="PANTHER" id="PTHR34222:SF99">
    <property type="entry name" value="PROTEIN, PUTATIVE-RELATED"/>
    <property type="match status" value="1"/>
</dbReference>
<dbReference type="EMBL" id="JBDFQZ010000011">
    <property type="protein sequence ID" value="KAK9676674.1"/>
    <property type="molecule type" value="Genomic_DNA"/>
</dbReference>